<dbReference type="Proteomes" id="UP000051096">
    <property type="component" value="Unassembled WGS sequence"/>
</dbReference>
<comment type="caution">
    <text evidence="7">The sequence shown here is derived from an EMBL/GenBank/DDBJ whole genome shotgun (WGS) entry which is preliminary data.</text>
</comment>
<dbReference type="NCBIfam" id="NF009007">
    <property type="entry name" value="PRK12352.1"/>
    <property type="match status" value="1"/>
</dbReference>
<accession>A0A0S8GFN7</accession>
<evidence type="ECO:0000256" key="3">
    <source>
        <dbReference type="ARBA" id="ARBA00022777"/>
    </source>
</evidence>
<dbReference type="FunFam" id="3.40.1160.10:FF:000007">
    <property type="entry name" value="Carbamate kinase"/>
    <property type="match status" value="1"/>
</dbReference>
<dbReference type="InterPro" id="IPR036393">
    <property type="entry name" value="AceGlu_kinase-like_sf"/>
</dbReference>
<keyword evidence="3 5" id="KW-0418">Kinase</keyword>
<dbReference type="PRINTS" id="PR01469">
    <property type="entry name" value="CARBMTKINASE"/>
</dbReference>
<sequence length="312" mass="34271">MKKAVIALGGNAISTTGKENIHEQFANTRKSLEGIVELIQEGFNLAITHGNGPQVGNALLRVEKTAQEIPVLPLGVIVADTEGGMGYMIEQSLQNRLHRLGIGRHVVTIVTQVIVDPNDPSIVKPTKFVGPFYTKKNAENLCKLFDWVIKKDADRGYRRVVPSPIPRRIVNRRIIQQLVDQGVIVITAGGGGIPVYTETDGTYEGIDAVVDKDRASAVLAHDIDARTLLILTNVENVYLNYDTSDKKKLERMTIEEAKSYLDQKQFPAGSMGPKIEAAIMFIERGGDEVIITSPDKAKQALWGYAGTKIVKR</sequence>
<dbReference type="GO" id="GO:0008804">
    <property type="term" value="F:carbamate kinase activity"/>
    <property type="evidence" value="ECO:0007669"/>
    <property type="project" value="UniProtKB-UniRule"/>
</dbReference>
<organism evidence="7 8">
    <name type="scientific">candidate division WOR_3 bacterium SM23_60</name>
    <dbReference type="NCBI Taxonomy" id="1703780"/>
    <lineage>
        <taxon>Bacteria</taxon>
        <taxon>Bacteria division WOR-3</taxon>
    </lineage>
</organism>
<dbReference type="GO" id="GO:0005829">
    <property type="term" value="C:cytosol"/>
    <property type="evidence" value="ECO:0007669"/>
    <property type="project" value="TreeGrafter"/>
</dbReference>
<evidence type="ECO:0000256" key="5">
    <source>
        <dbReference type="PIRNR" id="PIRNR000723"/>
    </source>
</evidence>
<evidence type="ECO:0000313" key="7">
    <source>
        <dbReference type="EMBL" id="KPK71891.1"/>
    </source>
</evidence>
<keyword evidence="2 5" id="KW-0808">Transferase</keyword>
<proteinExistence type="inferred from homology"/>
<gene>
    <name evidence="7" type="ORF">AMJ87_06290</name>
</gene>
<dbReference type="CDD" id="cd04235">
    <property type="entry name" value="AAK_CK"/>
    <property type="match status" value="1"/>
</dbReference>
<reference evidence="7 8" key="1">
    <citation type="journal article" date="2015" name="Microbiome">
        <title>Genomic resolution of linkages in carbon, nitrogen, and sulfur cycling among widespread estuary sediment bacteria.</title>
        <authorList>
            <person name="Baker B.J."/>
            <person name="Lazar C.S."/>
            <person name="Teske A.P."/>
            <person name="Dick G.J."/>
        </authorList>
    </citation>
    <scope>NUCLEOTIDE SEQUENCE [LARGE SCALE GENOMIC DNA]</scope>
    <source>
        <strain evidence="7">SM23_60</strain>
    </source>
</reference>
<evidence type="ECO:0000256" key="2">
    <source>
        <dbReference type="ARBA" id="ARBA00022679"/>
    </source>
</evidence>
<name>A0A0S8GFN7_UNCW3</name>
<dbReference type="AlphaFoldDB" id="A0A0S8GFN7"/>
<dbReference type="NCBIfam" id="TIGR00746">
    <property type="entry name" value="arcC"/>
    <property type="match status" value="1"/>
</dbReference>
<evidence type="ECO:0000256" key="4">
    <source>
        <dbReference type="NCBIfam" id="TIGR00746"/>
    </source>
</evidence>
<feature type="domain" description="Aspartate/glutamate/uridylate kinase" evidence="6">
    <location>
        <begin position="2"/>
        <end position="293"/>
    </location>
</feature>
<dbReference type="SUPFAM" id="SSF53633">
    <property type="entry name" value="Carbamate kinase-like"/>
    <property type="match status" value="1"/>
</dbReference>
<dbReference type="PANTHER" id="PTHR30409">
    <property type="entry name" value="CARBAMATE KINASE"/>
    <property type="match status" value="1"/>
</dbReference>
<evidence type="ECO:0000256" key="1">
    <source>
        <dbReference type="ARBA" id="ARBA00011066"/>
    </source>
</evidence>
<dbReference type="GO" id="GO:0019546">
    <property type="term" value="P:L-arginine deiminase pathway"/>
    <property type="evidence" value="ECO:0007669"/>
    <property type="project" value="TreeGrafter"/>
</dbReference>
<dbReference type="EMBL" id="LJUO01000049">
    <property type="protein sequence ID" value="KPK71891.1"/>
    <property type="molecule type" value="Genomic_DNA"/>
</dbReference>
<evidence type="ECO:0000313" key="8">
    <source>
        <dbReference type="Proteomes" id="UP000051096"/>
    </source>
</evidence>
<evidence type="ECO:0000259" key="6">
    <source>
        <dbReference type="Pfam" id="PF00696"/>
    </source>
</evidence>
<protein>
    <recommendedName>
        <fullName evidence="4 5">Carbamate kinase</fullName>
    </recommendedName>
</protein>
<dbReference type="InterPro" id="IPR001048">
    <property type="entry name" value="Asp/Glu/Uridylate_kinase"/>
</dbReference>
<comment type="similarity">
    <text evidence="1 5">Belongs to the carbamate kinase family.</text>
</comment>
<dbReference type="PATRIC" id="fig|1703780.3.peg.2795"/>
<dbReference type="PIRSF" id="PIRSF000723">
    <property type="entry name" value="Carbamate_kin"/>
    <property type="match status" value="1"/>
</dbReference>
<dbReference type="Gene3D" id="3.40.1160.10">
    <property type="entry name" value="Acetylglutamate kinase-like"/>
    <property type="match status" value="1"/>
</dbReference>
<dbReference type="InterPro" id="IPR003964">
    <property type="entry name" value="Carb_kinase"/>
</dbReference>
<dbReference type="PANTHER" id="PTHR30409:SF1">
    <property type="entry name" value="CARBAMATE KINASE-RELATED"/>
    <property type="match status" value="1"/>
</dbReference>
<dbReference type="Pfam" id="PF00696">
    <property type="entry name" value="AA_kinase"/>
    <property type="match status" value="1"/>
</dbReference>